<dbReference type="InterPro" id="IPR013525">
    <property type="entry name" value="ABC2_TM"/>
</dbReference>
<dbReference type="AlphaFoldDB" id="A0A0C7QU90"/>
<sequence>MSAFLYGIIVQWKLDLRNKGILLTYYIVPIVFFLFMSGIFTSVDPMAYKTLISSMTVFGVTMGSIIGSPTPLVEFFSSPIKKAYIVGKIPLWTIIVNNFISSFIHLFIMALIIFFLAPIAFDAVIPSNIFVYFINLFIFISTCLSVGTVLGLFVKNTSKLTMISQFIFLPSIMLSGIMFPSDMLPKFLKSIGRLFPATWGYENMYSSKFDIYTLLPLIIISFVCILIILQKLKNLKSD</sequence>
<dbReference type="EMBL" id="CEKZ01000003">
    <property type="protein sequence ID" value="CEQ03320.1"/>
    <property type="molecule type" value="Genomic_DNA"/>
</dbReference>
<feature type="transmembrane region" description="Helical" evidence="5">
    <location>
        <begin position="129"/>
        <end position="153"/>
    </location>
</feature>
<name>A0A0C7QU90_PARSO</name>
<dbReference type="Proteomes" id="UP000049127">
    <property type="component" value="Unassembled WGS sequence"/>
</dbReference>
<feature type="transmembrane region" description="Helical" evidence="5">
    <location>
        <begin position="89"/>
        <end position="117"/>
    </location>
</feature>
<dbReference type="Pfam" id="PF01061">
    <property type="entry name" value="ABC2_membrane"/>
    <property type="match status" value="1"/>
</dbReference>
<protein>
    <submittedName>
        <fullName evidence="7">ABC transporter</fullName>
    </submittedName>
</protein>
<evidence type="ECO:0000259" key="6">
    <source>
        <dbReference type="Pfam" id="PF01061"/>
    </source>
</evidence>
<keyword evidence="2 5" id="KW-0812">Transmembrane</keyword>
<feature type="transmembrane region" description="Helical" evidence="5">
    <location>
        <begin position="160"/>
        <end position="179"/>
    </location>
</feature>
<gene>
    <name evidence="7" type="ORF">R28058_10531</name>
</gene>
<reference evidence="7 8" key="1">
    <citation type="submission" date="2015-01" db="EMBL/GenBank/DDBJ databases">
        <authorList>
            <person name="Aslett A.Martin."/>
            <person name="De Silva Nishadi"/>
        </authorList>
    </citation>
    <scope>NUCLEOTIDE SEQUENCE [LARGE SCALE GENOMIC DNA]</scope>
    <source>
        <strain evidence="7 8">R28058</strain>
    </source>
</reference>
<evidence type="ECO:0000256" key="3">
    <source>
        <dbReference type="ARBA" id="ARBA00022989"/>
    </source>
</evidence>
<keyword evidence="3 5" id="KW-1133">Transmembrane helix</keyword>
<evidence type="ECO:0000313" key="7">
    <source>
        <dbReference type="EMBL" id="CEQ03320.1"/>
    </source>
</evidence>
<feature type="transmembrane region" description="Helical" evidence="5">
    <location>
        <begin position="46"/>
        <end position="68"/>
    </location>
</feature>
<comment type="subcellular location">
    <subcellularLocation>
        <location evidence="1">Membrane</location>
        <topology evidence="1">Multi-pass membrane protein</topology>
    </subcellularLocation>
</comment>
<dbReference type="GO" id="GO:0016020">
    <property type="term" value="C:membrane"/>
    <property type="evidence" value="ECO:0007669"/>
    <property type="project" value="UniProtKB-SubCell"/>
</dbReference>
<feature type="transmembrane region" description="Helical" evidence="5">
    <location>
        <begin position="211"/>
        <end position="229"/>
    </location>
</feature>
<evidence type="ECO:0000256" key="1">
    <source>
        <dbReference type="ARBA" id="ARBA00004141"/>
    </source>
</evidence>
<organism evidence="7 8">
    <name type="scientific">Paraclostridium sordellii</name>
    <name type="common">Clostridium sordellii</name>
    <dbReference type="NCBI Taxonomy" id="1505"/>
    <lineage>
        <taxon>Bacteria</taxon>
        <taxon>Bacillati</taxon>
        <taxon>Bacillota</taxon>
        <taxon>Clostridia</taxon>
        <taxon>Peptostreptococcales</taxon>
        <taxon>Peptostreptococcaceae</taxon>
        <taxon>Paraclostridium</taxon>
    </lineage>
</organism>
<accession>A0A0C7QU90</accession>
<evidence type="ECO:0000313" key="8">
    <source>
        <dbReference type="Proteomes" id="UP000049127"/>
    </source>
</evidence>
<proteinExistence type="predicted"/>
<dbReference type="GO" id="GO:0140359">
    <property type="term" value="F:ABC-type transporter activity"/>
    <property type="evidence" value="ECO:0007669"/>
    <property type="project" value="InterPro"/>
</dbReference>
<feature type="transmembrane region" description="Helical" evidence="5">
    <location>
        <begin position="21"/>
        <end position="40"/>
    </location>
</feature>
<keyword evidence="4 5" id="KW-0472">Membrane</keyword>
<evidence type="ECO:0000256" key="2">
    <source>
        <dbReference type="ARBA" id="ARBA00022692"/>
    </source>
</evidence>
<dbReference type="OrthoDB" id="9781663at2"/>
<evidence type="ECO:0000256" key="4">
    <source>
        <dbReference type="ARBA" id="ARBA00023136"/>
    </source>
</evidence>
<dbReference type="RefSeq" id="WP_055333765.1">
    <property type="nucleotide sequence ID" value="NZ_CDNF01000003.1"/>
</dbReference>
<feature type="domain" description="ABC-2 type transporter transmembrane" evidence="6">
    <location>
        <begin position="11"/>
        <end position="206"/>
    </location>
</feature>
<evidence type="ECO:0000256" key="5">
    <source>
        <dbReference type="SAM" id="Phobius"/>
    </source>
</evidence>